<organism evidence="1">
    <name type="scientific">candidate division TA06 bacterium ADurb.Bin131</name>
    <dbReference type="NCBI Taxonomy" id="1852827"/>
    <lineage>
        <taxon>Bacteria</taxon>
        <taxon>Bacteria division TA06</taxon>
    </lineage>
</organism>
<dbReference type="InterPro" id="IPR007546">
    <property type="entry name" value="DUF503"/>
</dbReference>
<gene>
    <name evidence="1" type="ORF">BWX89_01646</name>
</gene>
<evidence type="ECO:0000313" key="1">
    <source>
        <dbReference type="EMBL" id="OQB71725.1"/>
    </source>
</evidence>
<dbReference type="InterPro" id="IPR036746">
    <property type="entry name" value="TT1725-like_sf"/>
</dbReference>
<proteinExistence type="predicted"/>
<dbReference type="EMBL" id="MWDQ01000150">
    <property type="protein sequence ID" value="OQB71725.1"/>
    <property type="molecule type" value="Genomic_DNA"/>
</dbReference>
<dbReference type="Proteomes" id="UP000485562">
    <property type="component" value="Unassembled WGS sequence"/>
</dbReference>
<dbReference type="AlphaFoldDB" id="A0A1V6C4E3"/>
<comment type="caution">
    <text evidence="1">The sequence shown here is derived from an EMBL/GenBank/DDBJ whole genome shotgun (WGS) entry which is preliminary data.</text>
</comment>
<dbReference type="Pfam" id="PF04456">
    <property type="entry name" value="DUF503"/>
    <property type="match status" value="1"/>
</dbReference>
<reference evidence="1" key="1">
    <citation type="submission" date="2017-02" db="EMBL/GenBank/DDBJ databases">
        <title>Delving into the versatile metabolic prowess of the omnipresent phylum Bacteroidetes.</title>
        <authorList>
            <person name="Nobu M.K."/>
            <person name="Mei R."/>
            <person name="Narihiro T."/>
            <person name="Kuroda K."/>
            <person name="Liu W.-T."/>
        </authorList>
    </citation>
    <scope>NUCLEOTIDE SEQUENCE</scope>
    <source>
        <strain evidence="1">ADurb.Bin131</strain>
    </source>
</reference>
<protein>
    <recommendedName>
        <fullName evidence="2">DUF503 domain-containing protein</fullName>
    </recommendedName>
</protein>
<dbReference type="PANTHER" id="PTHR36441:SF1">
    <property type="entry name" value="DUF503 DOMAIN-CONTAINING PROTEIN"/>
    <property type="match status" value="1"/>
</dbReference>
<dbReference type="Gene3D" id="3.30.70.1120">
    <property type="entry name" value="TT1725-like"/>
    <property type="match status" value="1"/>
</dbReference>
<dbReference type="SUPFAM" id="SSF103007">
    <property type="entry name" value="Hypothetical protein TT1725"/>
    <property type="match status" value="1"/>
</dbReference>
<name>A0A1V6C4E3_UNCT6</name>
<dbReference type="PANTHER" id="PTHR36441">
    <property type="entry name" value="HYPOTHETICAL CYTOSOLIC PROTEIN"/>
    <property type="match status" value="1"/>
</dbReference>
<evidence type="ECO:0008006" key="2">
    <source>
        <dbReference type="Google" id="ProtNLM"/>
    </source>
</evidence>
<accession>A0A1V6C4E3</accession>
<sequence length="97" mass="11375">MVVGVWRVELHIPYAQNLKEKRSILQSILVKSRNRFNVSIAELDFHDKWQRSVMGVAYVNSDAKKAEDVFTSIRDIFEETGDVIIIREEISFYSLER</sequence>